<keyword evidence="4" id="KW-1185">Reference proteome</keyword>
<dbReference type="EMBL" id="CP036290">
    <property type="protein sequence ID" value="QDU86523.1"/>
    <property type="molecule type" value="Genomic_DNA"/>
</dbReference>
<dbReference type="Pfam" id="PF06877">
    <property type="entry name" value="RraB"/>
    <property type="match status" value="1"/>
</dbReference>
<dbReference type="InterPro" id="IPR036701">
    <property type="entry name" value="RraB-like_sf"/>
</dbReference>
<evidence type="ECO:0000313" key="4">
    <source>
        <dbReference type="Proteomes" id="UP000319342"/>
    </source>
</evidence>
<dbReference type="OrthoDB" id="7839302at2"/>
<dbReference type="RefSeq" id="WP_145191919.1">
    <property type="nucleotide sequence ID" value="NZ_CP036290.1"/>
</dbReference>
<dbReference type="AlphaFoldDB" id="A0A518D4X3"/>
<evidence type="ECO:0000259" key="2">
    <source>
        <dbReference type="Pfam" id="PF06877"/>
    </source>
</evidence>
<proteinExistence type="predicted"/>
<evidence type="ECO:0000259" key="1">
    <source>
        <dbReference type="Pfam" id="PF05117"/>
    </source>
</evidence>
<organism evidence="3 4">
    <name type="scientific">Rohdeia mirabilis</name>
    <dbReference type="NCBI Taxonomy" id="2528008"/>
    <lineage>
        <taxon>Bacteria</taxon>
        <taxon>Pseudomonadati</taxon>
        <taxon>Planctomycetota</taxon>
        <taxon>Planctomycetia</taxon>
        <taxon>Planctomycetia incertae sedis</taxon>
        <taxon>Rohdeia</taxon>
    </lineage>
</organism>
<protein>
    <submittedName>
        <fullName evidence="3">Uncharacterized protein</fullName>
    </submittedName>
</protein>
<dbReference type="Proteomes" id="UP000319342">
    <property type="component" value="Chromosome"/>
</dbReference>
<gene>
    <name evidence="3" type="ORF">Pla163_36740</name>
</gene>
<accession>A0A518D4X3</accession>
<dbReference type="InterPro" id="IPR016097">
    <property type="entry name" value="DUF695"/>
</dbReference>
<dbReference type="InterPro" id="IPR009671">
    <property type="entry name" value="RraB_dom"/>
</dbReference>
<dbReference type="SUPFAM" id="SSF89946">
    <property type="entry name" value="Hypothetical protein VC0424"/>
    <property type="match status" value="1"/>
</dbReference>
<sequence>MSDNQLDPPEAWEFYPCQMEEGVAWFAVDLGVADVLRKGISTTLLALRIELKEQRDGVTTPEEFEVLRRLTEPIEAYANTHRGRYVGHYTCAGVRHAYVYADLDEETARNLVVRAQESSRRAVRFYVEEEPEHQSYFELLHPTADDWQVIMDMRVIDGLREKGDPLTTARCIDHFAYMPDQESASDLAEWLKSEGYAVDSIESVAADDGLASRQVGVRFTEEVVPSLGTLRTVPLRRACSERGGEYDGWGCSVL</sequence>
<dbReference type="Pfam" id="PF05117">
    <property type="entry name" value="DUF695"/>
    <property type="match status" value="1"/>
</dbReference>
<reference evidence="3 4" key="1">
    <citation type="submission" date="2019-02" db="EMBL/GenBank/DDBJ databases">
        <title>Deep-cultivation of Planctomycetes and their phenomic and genomic characterization uncovers novel biology.</title>
        <authorList>
            <person name="Wiegand S."/>
            <person name="Jogler M."/>
            <person name="Boedeker C."/>
            <person name="Pinto D."/>
            <person name="Vollmers J."/>
            <person name="Rivas-Marin E."/>
            <person name="Kohn T."/>
            <person name="Peeters S.H."/>
            <person name="Heuer A."/>
            <person name="Rast P."/>
            <person name="Oberbeckmann S."/>
            <person name="Bunk B."/>
            <person name="Jeske O."/>
            <person name="Meyerdierks A."/>
            <person name="Storesund J.E."/>
            <person name="Kallscheuer N."/>
            <person name="Luecker S."/>
            <person name="Lage O.M."/>
            <person name="Pohl T."/>
            <person name="Merkel B.J."/>
            <person name="Hornburger P."/>
            <person name="Mueller R.-W."/>
            <person name="Bruemmer F."/>
            <person name="Labrenz M."/>
            <person name="Spormann A.M."/>
            <person name="Op den Camp H."/>
            <person name="Overmann J."/>
            <person name="Amann R."/>
            <person name="Jetten M.S.M."/>
            <person name="Mascher T."/>
            <person name="Medema M.H."/>
            <person name="Devos D.P."/>
            <person name="Kaster A.-K."/>
            <person name="Ovreas L."/>
            <person name="Rohde M."/>
            <person name="Galperin M.Y."/>
            <person name="Jogler C."/>
        </authorList>
    </citation>
    <scope>NUCLEOTIDE SEQUENCE [LARGE SCALE GENOMIC DNA]</scope>
    <source>
        <strain evidence="3 4">Pla163</strain>
    </source>
</reference>
<feature type="domain" description="DUF695" evidence="1">
    <location>
        <begin position="11"/>
        <end position="140"/>
    </location>
</feature>
<name>A0A518D4X3_9BACT</name>
<feature type="domain" description="Regulator of ribonuclease activity B" evidence="2">
    <location>
        <begin position="152"/>
        <end position="251"/>
    </location>
</feature>
<evidence type="ECO:0000313" key="3">
    <source>
        <dbReference type="EMBL" id="QDU86523.1"/>
    </source>
</evidence>
<dbReference type="Gene3D" id="3.30.70.970">
    <property type="entry name" value="RraB-like"/>
    <property type="match status" value="1"/>
</dbReference>